<keyword evidence="3 6" id="KW-0812">Transmembrane</keyword>
<keyword evidence="2" id="KW-1003">Cell membrane</keyword>
<feature type="transmembrane region" description="Helical" evidence="6">
    <location>
        <begin position="145"/>
        <end position="163"/>
    </location>
</feature>
<comment type="subcellular location">
    <subcellularLocation>
        <location evidence="1">Cell membrane</location>
        <topology evidence="1">Multi-pass membrane protein</topology>
    </subcellularLocation>
</comment>
<evidence type="ECO:0000256" key="2">
    <source>
        <dbReference type="ARBA" id="ARBA00022475"/>
    </source>
</evidence>
<keyword evidence="4 6" id="KW-1133">Transmembrane helix</keyword>
<sequence length="381" mass="40731">MNAHIASRAGVRILARRVGEWWHGLSRFQQWGVLVPLVVLIYLLPVLNPPLLTTEPGTDFPIAMFNAARMALIAIGLNVVVGQAGLLDLGYVGFFAIGAYVAALLTSPDSALGVRYPWLVVVPVAMAVTMLSGVVLGAPTLRLRGDYLAIVTLGFGEIVRLLADNVEPLRGNRGFQQVAGPPGTHADGSPIFTQTGGTPWYWLVVTVIILVLVLVGNLERSRVGRAWVAIREDEDAAEIMGVPTVRFKILAFVMGAGVGGLSGALYAGQIGFVNNQKFDVVTSVLFLAAVVLGGAGNKVGVLLGAFVISYVPDRFQAVAEYKFLIFGLALIVLMVFRPQGLLGARQRLLARGRDAYRRLVGRPEQVVTKGPTPDSGRGVRT</sequence>
<feature type="transmembrane region" description="Helical" evidence="6">
    <location>
        <begin position="31"/>
        <end position="48"/>
    </location>
</feature>
<protein>
    <submittedName>
        <fullName evidence="7">Branched-chain amino acid transport system permease protein</fullName>
    </submittedName>
</protein>
<dbReference type="CDD" id="cd06581">
    <property type="entry name" value="TM_PBP1_LivM_like"/>
    <property type="match status" value="1"/>
</dbReference>
<evidence type="ECO:0000256" key="1">
    <source>
        <dbReference type="ARBA" id="ARBA00004651"/>
    </source>
</evidence>
<evidence type="ECO:0000313" key="8">
    <source>
        <dbReference type="Proteomes" id="UP001205311"/>
    </source>
</evidence>
<dbReference type="RefSeq" id="WP_253671971.1">
    <property type="nucleotide sequence ID" value="NZ_JAMTCP010000036.1"/>
</dbReference>
<dbReference type="Proteomes" id="UP001205311">
    <property type="component" value="Unassembled WGS sequence"/>
</dbReference>
<proteinExistence type="predicted"/>
<feature type="transmembrane region" description="Helical" evidence="6">
    <location>
        <begin position="249"/>
        <end position="272"/>
    </location>
</feature>
<accession>A0ABT1I026</accession>
<organism evidence="7 8">
    <name type="scientific">Streptoalloteichus tenebrarius (strain ATCC 17920 / DSM 40477 / JCM 4838 / CBS 697.72 / NBRC 16177 / NCIMB 11028 / NRRL B-12390 / A12253. 1 / ISP 5477)</name>
    <name type="common">Streptomyces tenebrarius</name>
    <dbReference type="NCBI Taxonomy" id="1933"/>
    <lineage>
        <taxon>Bacteria</taxon>
        <taxon>Bacillati</taxon>
        <taxon>Actinomycetota</taxon>
        <taxon>Actinomycetes</taxon>
        <taxon>Pseudonocardiales</taxon>
        <taxon>Pseudonocardiaceae</taxon>
        <taxon>Streptoalloteichus</taxon>
    </lineage>
</organism>
<evidence type="ECO:0000256" key="6">
    <source>
        <dbReference type="SAM" id="Phobius"/>
    </source>
</evidence>
<reference evidence="7 8" key="1">
    <citation type="submission" date="2022-06" db="EMBL/GenBank/DDBJ databases">
        <title>Genomic Encyclopedia of Archaeal and Bacterial Type Strains, Phase II (KMG-II): from individual species to whole genera.</title>
        <authorList>
            <person name="Goeker M."/>
        </authorList>
    </citation>
    <scope>NUCLEOTIDE SEQUENCE [LARGE SCALE GENOMIC DNA]</scope>
    <source>
        <strain evidence="7 8">DSM 40477</strain>
    </source>
</reference>
<dbReference type="PANTHER" id="PTHR30482">
    <property type="entry name" value="HIGH-AFFINITY BRANCHED-CHAIN AMINO ACID TRANSPORT SYSTEM PERMEASE"/>
    <property type="match status" value="1"/>
</dbReference>
<feature type="transmembrane region" description="Helical" evidence="6">
    <location>
        <begin position="200"/>
        <end position="218"/>
    </location>
</feature>
<evidence type="ECO:0000256" key="4">
    <source>
        <dbReference type="ARBA" id="ARBA00022989"/>
    </source>
</evidence>
<feature type="transmembrane region" description="Helical" evidence="6">
    <location>
        <begin position="60"/>
        <end position="81"/>
    </location>
</feature>
<dbReference type="Pfam" id="PF02653">
    <property type="entry name" value="BPD_transp_2"/>
    <property type="match status" value="1"/>
</dbReference>
<feature type="transmembrane region" description="Helical" evidence="6">
    <location>
        <begin position="284"/>
        <end position="311"/>
    </location>
</feature>
<dbReference type="EMBL" id="JAMTCP010000036">
    <property type="protein sequence ID" value="MCP2261138.1"/>
    <property type="molecule type" value="Genomic_DNA"/>
</dbReference>
<gene>
    <name evidence="7" type="ORF">LX15_004858</name>
</gene>
<evidence type="ECO:0000256" key="5">
    <source>
        <dbReference type="ARBA" id="ARBA00023136"/>
    </source>
</evidence>
<dbReference type="PANTHER" id="PTHR30482:SF10">
    <property type="entry name" value="HIGH-AFFINITY BRANCHED-CHAIN AMINO ACID TRANSPORT PROTEIN BRAE"/>
    <property type="match status" value="1"/>
</dbReference>
<comment type="caution">
    <text evidence="7">The sequence shown here is derived from an EMBL/GenBank/DDBJ whole genome shotgun (WGS) entry which is preliminary data.</text>
</comment>
<evidence type="ECO:0000256" key="3">
    <source>
        <dbReference type="ARBA" id="ARBA00022692"/>
    </source>
</evidence>
<name>A0ABT1I026_STRSD</name>
<feature type="transmembrane region" description="Helical" evidence="6">
    <location>
        <begin position="88"/>
        <end position="106"/>
    </location>
</feature>
<keyword evidence="8" id="KW-1185">Reference proteome</keyword>
<keyword evidence="5 6" id="KW-0472">Membrane</keyword>
<dbReference type="InterPro" id="IPR043428">
    <property type="entry name" value="LivM-like"/>
</dbReference>
<evidence type="ECO:0000313" key="7">
    <source>
        <dbReference type="EMBL" id="MCP2261138.1"/>
    </source>
</evidence>
<feature type="transmembrane region" description="Helical" evidence="6">
    <location>
        <begin position="323"/>
        <end position="342"/>
    </location>
</feature>
<feature type="transmembrane region" description="Helical" evidence="6">
    <location>
        <begin position="118"/>
        <end position="138"/>
    </location>
</feature>
<dbReference type="InterPro" id="IPR001851">
    <property type="entry name" value="ABC_transp_permease"/>
</dbReference>